<dbReference type="Proteomes" id="UP000272942">
    <property type="component" value="Unassembled WGS sequence"/>
</dbReference>
<dbReference type="EMBL" id="UZAN01044037">
    <property type="protein sequence ID" value="VDP79884.1"/>
    <property type="molecule type" value="Genomic_DNA"/>
</dbReference>
<dbReference type="PANTHER" id="PTHR31935">
    <property type="entry name" value="COILED-COIL DOMAIN-CONTAINING PROTEIN 13"/>
    <property type="match status" value="1"/>
</dbReference>
<evidence type="ECO:0000256" key="1">
    <source>
        <dbReference type="SAM" id="Coils"/>
    </source>
</evidence>
<reference evidence="3 4" key="2">
    <citation type="submission" date="2018-11" db="EMBL/GenBank/DDBJ databases">
        <authorList>
            <consortium name="Pathogen Informatics"/>
        </authorList>
    </citation>
    <scope>NUCLEOTIDE SEQUENCE [LARGE SCALE GENOMIC DNA]</scope>
    <source>
        <strain evidence="3 4">Egypt</strain>
    </source>
</reference>
<feature type="compositionally biased region" description="Basic and acidic residues" evidence="2">
    <location>
        <begin position="264"/>
        <end position="287"/>
    </location>
</feature>
<feature type="region of interest" description="Disordered" evidence="2">
    <location>
        <begin position="264"/>
        <end position="296"/>
    </location>
</feature>
<feature type="region of interest" description="Disordered" evidence="2">
    <location>
        <begin position="422"/>
        <end position="444"/>
    </location>
</feature>
<name>A0A183AJ61_9TREM</name>
<evidence type="ECO:0000313" key="5">
    <source>
        <dbReference type="WBParaSite" id="ECPE_0000701001-mRNA-1"/>
    </source>
</evidence>
<dbReference type="InterPro" id="IPR038929">
    <property type="entry name" value="CCDC13"/>
</dbReference>
<feature type="coiled-coil region" evidence="1">
    <location>
        <begin position="44"/>
        <end position="71"/>
    </location>
</feature>
<evidence type="ECO:0000313" key="4">
    <source>
        <dbReference type="Proteomes" id="UP000272942"/>
    </source>
</evidence>
<proteinExistence type="predicted"/>
<feature type="compositionally biased region" description="Polar residues" evidence="2">
    <location>
        <begin position="21"/>
        <end position="36"/>
    </location>
</feature>
<keyword evidence="1" id="KW-0175">Coiled coil</keyword>
<feature type="compositionally biased region" description="Basic and acidic residues" evidence="2">
    <location>
        <begin position="422"/>
        <end position="435"/>
    </location>
</feature>
<dbReference type="PANTHER" id="PTHR31935:SF1">
    <property type="entry name" value="COILED-COIL DOMAIN-CONTAINING PROTEIN 13"/>
    <property type="match status" value="1"/>
</dbReference>
<accession>A0A183AJ61</accession>
<sequence length="530" mass="59781">MLRECEKGSTREACQVFRPSGNRTQDSGNQSDQSVATKGVLDKLARSEEMINTLRNENHMLKNDLREAKRVLELETGEKIDNINLWLKSLIMERGGGSDRRGNSVGGGWRGRQQQISLLKSKVKSLESRLNSLSPSRFPVFFGPSENTDIAGVNQTSGATTLGIGTASGSQDLFVVPSGFTEPPFTQRHSAKEKNKMVMMLEQENEKLRKDVELFKTKYAKTKARENNLSTEVREFKKKMETLLDKGQHDDELITALADNNKQLKESVKREQEMRSKLEQDVRKETESLTSSLTQKKNEAEKLEKILFQKDDEIRELQKLLKNVQSSSTLPQESTFSSEPVNETKAVSIGKAGNTDGANTTKEITLLQVERDGLRKLVESMNERVDLLLEENCKLKNELSILENAKSSKGTAYWRLARHTRSDGLKETEPNEKSHVGQTKMSGNHSVNMDHLLNRQFLIDVLSKSALSATSANIVSKQINVLQCALSDTLKENETLKELLDKLRSLRREDFNLLSEIVRQLRAVSEDEKV</sequence>
<keyword evidence="4" id="KW-1185">Reference proteome</keyword>
<protein>
    <submittedName>
        <fullName evidence="5">GRIP domain-containing protein</fullName>
    </submittedName>
</protein>
<feature type="region of interest" description="Disordered" evidence="2">
    <location>
        <begin position="17"/>
        <end position="38"/>
    </location>
</feature>
<evidence type="ECO:0000313" key="3">
    <source>
        <dbReference type="EMBL" id="VDP79884.1"/>
    </source>
</evidence>
<organism evidence="5">
    <name type="scientific">Echinostoma caproni</name>
    <dbReference type="NCBI Taxonomy" id="27848"/>
    <lineage>
        <taxon>Eukaryota</taxon>
        <taxon>Metazoa</taxon>
        <taxon>Spiralia</taxon>
        <taxon>Lophotrochozoa</taxon>
        <taxon>Platyhelminthes</taxon>
        <taxon>Trematoda</taxon>
        <taxon>Digenea</taxon>
        <taxon>Plagiorchiida</taxon>
        <taxon>Echinostomata</taxon>
        <taxon>Echinostomatoidea</taxon>
        <taxon>Echinostomatidae</taxon>
        <taxon>Echinostoma</taxon>
    </lineage>
</organism>
<dbReference type="OrthoDB" id="10258312at2759"/>
<gene>
    <name evidence="3" type="ORF">ECPE_LOCUS6996</name>
</gene>
<evidence type="ECO:0000256" key="2">
    <source>
        <dbReference type="SAM" id="MobiDB-lite"/>
    </source>
</evidence>
<dbReference type="WBParaSite" id="ECPE_0000701001-mRNA-1">
    <property type="protein sequence ID" value="ECPE_0000701001-mRNA-1"/>
    <property type="gene ID" value="ECPE_0000701001"/>
</dbReference>
<dbReference type="AlphaFoldDB" id="A0A183AJ61"/>
<reference evidence="5" key="1">
    <citation type="submission" date="2016-06" db="UniProtKB">
        <authorList>
            <consortium name="WormBaseParasite"/>
        </authorList>
    </citation>
    <scope>IDENTIFICATION</scope>
</reference>